<dbReference type="FunFam" id="2.60.120.430:FF:000003">
    <property type="entry name" value="FERONIA receptor-like kinase"/>
    <property type="match status" value="1"/>
</dbReference>
<organism evidence="16 17">
    <name type="scientific">Clitoria ternatea</name>
    <name type="common">Butterfly pea</name>
    <dbReference type="NCBI Taxonomy" id="43366"/>
    <lineage>
        <taxon>Eukaryota</taxon>
        <taxon>Viridiplantae</taxon>
        <taxon>Streptophyta</taxon>
        <taxon>Embryophyta</taxon>
        <taxon>Tracheophyta</taxon>
        <taxon>Spermatophyta</taxon>
        <taxon>Magnoliopsida</taxon>
        <taxon>eudicotyledons</taxon>
        <taxon>Gunneridae</taxon>
        <taxon>Pentapetalae</taxon>
        <taxon>rosids</taxon>
        <taxon>fabids</taxon>
        <taxon>Fabales</taxon>
        <taxon>Fabaceae</taxon>
        <taxon>Papilionoideae</taxon>
        <taxon>50 kb inversion clade</taxon>
        <taxon>NPAAA clade</taxon>
        <taxon>indigoferoid/millettioid clade</taxon>
        <taxon>Phaseoleae</taxon>
        <taxon>Clitoria</taxon>
    </lineage>
</organism>
<dbReference type="InterPro" id="IPR024788">
    <property type="entry name" value="Malectin-like_Carb-bd_dom"/>
</dbReference>
<dbReference type="SUPFAM" id="SSF56112">
    <property type="entry name" value="Protein kinase-like (PK-like)"/>
    <property type="match status" value="1"/>
</dbReference>
<dbReference type="PROSITE" id="PS00108">
    <property type="entry name" value="PROTEIN_KINASE_ST"/>
    <property type="match status" value="1"/>
</dbReference>
<dbReference type="Gene3D" id="2.60.120.430">
    <property type="entry name" value="Galactose-binding lectin"/>
    <property type="match status" value="2"/>
</dbReference>
<feature type="chain" id="PRO_5043002758" description="Protein kinase domain-containing protein" evidence="14">
    <location>
        <begin position="23"/>
        <end position="794"/>
    </location>
</feature>
<dbReference type="InterPro" id="IPR001245">
    <property type="entry name" value="Ser-Thr/Tyr_kinase_cat_dom"/>
</dbReference>
<keyword evidence="3" id="KW-0808">Transferase</keyword>
<keyword evidence="8 12" id="KW-0067">ATP-binding</keyword>
<dbReference type="Pfam" id="PF07714">
    <property type="entry name" value="PK_Tyr_Ser-Thr"/>
    <property type="match status" value="1"/>
</dbReference>
<keyword evidence="9 13" id="KW-1133">Transmembrane helix</keyword>
<evidence type="ECO:0000256" key="7">
    <source>
        <dbReference type="ARBA" id="ARBA00022777"/>
    </source>
</evidence>
<evidence type="ECO:0000256" key="6">
    <source>
        <dbReference type="ARBA" id="ARBA00022741"/>
    </source>
</evidence>
<evidence type="ECO:0000256" key="12">
    <source>
        <dbReference type="PROSITE-ProRule" id="PRU10141"/>
    </source>
</evidence>
<dbReference type="GO" id="GO:0004674">
    <property type="term" value="F:protein serine/threonine kinase activity"/>
    <property type="evidence" value="ECO:0007669"/>
    <property type="project" value="UniProtKB-KW"/>
</dbReference>
<dbReference type="InterPro" id="IPR045272">
    <property type="entry name" value="ANXUR1/2-like"/>
</dbReference>
<dbReference type="InterPro" id="IPR008271">
    <property type="entry name" value="Ser/Thr_kinase_AS"/>
</dbReference>
<dbReference type="FunFam" id="3.30.200.20:FF:000039">
    <property type="entry name" value="receptor-like protein kinase FERONIA"/>
    <property type="match status" value="1"/>
</dbReference>
<keyword evidence="10 13" id="KW-0472">Membrane</keyword>
<dbReference type="Proteomes" id="UP001359559">
    <property type="component" value="Unassembled WGS sequence"/>
</dbReference>
<evidence type="ECO:0000256" key="9">
    <source>
        <dbReference type="ARBA" id="ARBA00022989"/>
    </source>
</evidence>
<reference evidence="16 17" key="1">
    <citation type="submission" date="2024-01" db="EMBL/GenBank/DDBJ databases">
        <title>The genomes of 5 underutilized Papilionoideae crops provide insights into root nodulation and disease resistance.</title>
        <authorList>
            <person name="Yuan L."/>
        </authorList>
    </citation>
    <scope>NUCLEOTIDE SEQUENCE [LARGE SCALE GENOMIC DNA]</scope>
    <source>
        <strain evidence="16">LY-2023</strain>
        <tissue evidence="16">Leaf</tissue>
    </source>
</reference>
<dbReference type="PANTHER" id="PTHR34590">
    <property type="entry name" value="OS03G0124300 PROTEIN-RELATED"/>
    <property type="match status" value="1"/>
</dbReference>
<keyword evidence="5 14" id="KW-0732">Signal</keyword>
<dbReference type="InterPro" id="IPR011009">
    <property type="entry name" value="Kinase-like_dom_sf"/>
</dbReference>
<keyword evidence="2" id="KW-0723">Serine/threonine-protein kinase</keyword>
<evidence type="ECO:0000256" key="4">
    <source>
        <dbReference type="ARBA" id="ARBA00022692"/>
    </source>
</evidence>
<dbReference type="GO" id="GO:0005524">
    <property type="term" value="F:ATP binding"/>
    <property type="evidence" value="ECO:0007669"/>
    <property type="project" value="UniProtKB-UniRule"/>
</dbReference>
<dbReference type="GO" id="GO:0010038">
    <property type="term" value="P:response to metal ion"/>
    <property type="evidence" value="ECO:0007669"/>
    <property type="project" value="UniProtKB-ARBA"/>
</dbReference>
<feature type="transmembrane region" description="Helical" evidence="13">
    <location>
        <begin position="439"/>
        <end position="465"/>
    </location>
</feature>
<keyword evidence="4 13" id="KW-0812">Transmembrane</keyword>
<feature type="domain" description="Protein kinase" evidence="15">
    <location>
        <begin position="500"/>
        <end position="775"/>
    </location>
</feature>
<evidence type="ECO:0000313" key="16">
    <source>
        <dbReference type="EMBL" id="KAK7295476.1"/>
    </source>
</evidence>
<evidence type="ECO:0000256" key="2">
    <source>
        <dbReference type="ARBA" id="ARBA00022527"/>
    </source>
</evidence>
<dbReference type="Pfam" id="PF12819">
    <property type="entry name" value="Malectin_like"/>
    <property type="match status" value="1"/>
</dbReference>
<dbReference type="EMBL" id="JAYKXN010000004">
    <property type="protein sequence ID" value="KAK7295476.1"/>
    <property type="molecule type" value="Genomic_DNA"/>
</dbReference>
<evidence type="ECO:0000256" key="1">
    <source>
        <dbReference type="ARBA" id="ARBA00004479"/>
    </source>
</evidence>
<dbReference type="FunFam" id="2.60.120.430:FF:000007">
    <property type="entry name" value="FERONIA receptor-like kinase"/>
    <property type="match status" value="1"/>
</dbReference>
<gene>
    <name evidence="16" type="ORF">RJT34_18385</name>
</gene>
<dbReference type="PANTHER" id="PTHR34590:SF15">
    <property type="entry name" value="PROTEIN KINASE DOMAIN-CONTAINING PROTEIN"/>
    <property type="match status" value="1"/>
</dbReference>
<dbReference type="PROSITE" id="PS50011">
    <property type="entry name" value="PROTEIN_KINASE_DOM"/>
    <property type="match status" value="1"/>
</dbReference>
<dbReference type="FunFam" id="1.10.510.10:FF:000252">
    <property type="entry name" value="Receptor-like protein kinase FERONIA"/>
    <property type="match status" value="1"/>
</dbReference>
<proteinExistence type="predicted"/>
<name>A0AAN9PEH9_CLITE</name>
<keyword evidence="17" id="KW-1185">Reference proteome</keyword>
<evidence type="ECO:0000256" key="11">
    <source>
        <dbReference type="ARBA" id="ARBA00023180"/>
    </source>
</evidence>
<feature type="signal peptide" evidence="14">
    <location>
        <begin position="1"/>
        <end position="22"/>
    </location>
</feature>
<dbReference type="InterPro" id="IPR017441">
    <property type="entry name" value="Protein_kinase_ATP_BS"/>
</dbReference>
<evidence type="ECO:0000256" key="8">
    <source>
        <dbReference type="ARBA" id="ARBA00022840"/>
    </source>
</evidence>
<protein>
    <recommendedName>
        <fullName evidence="15">Protein kinase domain-containing protein</fullName>
    </recommendedName>
</protein>
<dbReference type="GO" id="GO:0016020">
    <property type="term" value="C:membrane"/>
    <property type="evidence" value="ECO:0007669"/>
    <property type="project" value="UniProtKB-SubCell"/>
</dbReference>
<keyword evidence="6 12" id="KW-0547">Nucleotide-binding</keyword>
<feature type="binding site" evidence="12">
    <location>
        <position position="528"/>
    </location>
    <ligand>
        <name>ATP</name>
        <dbReference type="ChEBI" id="CHEBI:30616"/>
    </ligand>
</feature>
<evidence type="ECO:0000259" key="15">
    <source>
        <dbReference type="PROSITE" id="PS50011"/>
    </source>
</evidence>
<dbReference type="PROSITE" id="PS00107">
    <property type="entry name" value="PROTEIN_KINASE_ATP"/>
    <property type="match status" value="1"/>
</dbReference>
<comment type="subcellular location">
    <subcellularLocation>
        <location evidence="1">Membrane</location>
        <topology evidence="1">Single-pass type I membrane protein</topology>
    </subcellularLocation>
</comment>
<dbReference type="InterPro" id="IPR000719">
    <property type="entry name" value="Prot_kinase_dom"/>
</dbReference>
<dbReference type="SMART" id="SM00220">
    <property type="entry name" value="S_TKc"/>
    <property type="match status" value="1"/>
</dbReference>
<dbReference type="Gene3D" id="3.30.200.20">
    <property type="entry name" value="Phosphorylase Kinase, domain 1"/>
    <property type="match status" value="1"/>
</dbReference>
<comment type="caution">
    <text evidence="16">The sequence shown here is derived from an EMBL/GenBank/DDBJ whole genome shotgun (WGS) entry which is preliminary data.</text>
</comment>
<dbReference type="AlphaFoldDB" id="A0AAN9PEH9"/>
<evidence type="ECO:0000256" key="10">
    <source>
        <dbReference type="ARBA" id="ARBA00023136"/>
    </source>
</evidence>
<keyword evidence="11" id="KW-0325">Glycoprotein</keyword>
<evidence type="ECO:0000256" key="14">
    <source>
        <dbReference type="SAM" id="SignalP"/>
    </source>
</evidence>
<accession>A0AAN9PEH9</accession>
<evidence type="ECO:0000256" key="13">
    <source>
        <dbReference type="SAM" id="Phobius"/>
    </source>
</evidence>
<evidence type="ECO:0000256" key="5">
    <source>
        <dbReference type="ARBA" id="ARBA00022729"/>
    </source>
</evidence>
<dbReference type="Gene3D" id="1.10.510.10">
    <property type="entry name" value="Transferase(Phosphotransferase) domain 1"/>
    <property type="match status" value="1"/>
</dbReference>
<sequence>MIPSEIRLLMLLLVLQSLHVNSYNPADSFAVNCGSPETTTFQKRTWVGDVGTTLFSIIPQTEHSSVLANPNMLTSSSTVPFTSARISRSKFSYSFPIPEGPRILRLHFYSAYYDDFVPYNALFSVKAGNFSLLKDFNASLWVVDDKVIKEYCINIESDERLNVTFLPSTDHLDAYAFINGIEVVSMPPFLYYTDPNDRESDPTKFQIVGGGSGYQIQSDRALENLYRVNVGGNELPPSHDTGMFRSWENDHGYLQSGESPLSIQTGFGLKNDLIYKSDPNYTAPSDVYLSARSYGQHENANYNVTWEFEADSEFSYMIRLHFCEFDPKIQKYGDRAFQIFIADALVEERADVIGWSGGNLIPVYKDYVVLMPSQGRSKKVNLSIKLQRLPKYMRPKYRDVLLNGIEIFKISDSNNSLAGPNPDRGPSTSSETSKSSKTIVIINVSVVAILGLLLFLSCITAIIPFPRRKEHHTKTEWPSLPSYLCRYFTITELRAAANNFDDTSIIGVGGFGSVYKGSIDGATPIAIKRLKPGSEQGASEFKNEVVMLSQLRHPHLVPLIGYCNDGAEMILVYDFMPRGTLREHLYNSSNQPLPWKQRLEILLGAANGLHYLHAGAKQSIIHRDVKSSNILLDENWVAKVSDLGLSKLGPSGISKTHVTTMVKGSYGYLDPEYYKTQRLTLKSDVYSFGVVLLEVLCGRPPLDHTLVSEKVSLVDWVRRCYDEGEILQTVDPFLKDGISAECLECYCQMALSCVHDDRNQRPLTTDVIEALEIALHLVETQEDNNLGGIQEERN</sequence>
<evidence type="ECO:0000256" key="3">
    <source>
        <dbReference type="ARBA" id="ARBA00022679"/>
    </source>
</evidence>
<dbReference type="GO" id="GO:0004714">
    <property type="term" value="F:transmembrane receptor protein tyrosine kinase activity"/>
    <property type="evidence" value="ECO:0007669"/>
    <property type="project" value="InterPro"/>
</dbReference>
<evidence type="ECO:0000313" key="17">
    <source>
        <dbReference type="Proteomes" id="UP001359559"/>
    </source>
</evidence>
<keyword evidence="7" id="KW-0418">Kinase</keyword>
<dbReference type="CDD" id="cd14066">
    <property type="entry name" value="STKc_IRAK"/>
    <property type="match status" value="1"/>
</dbReference>